<dbReference type="Gene3D" id="1.20.1600.10">
    <property type="entry name" value="Outer membrane efflux proteins (OEP)"/>
    <property type="match status" value="1"/>
</dbReference>
<dbReference type="GO" id="GO:0042910">
    <property type="term" value="F:xenobiotic transmembrane transporter activity"/>
    <property type="evidence" value="ECO:0007669"/>
    <property type="project" value="TreeGrafter"/>
</dbReference>
<keyword evidence="10" id="KW-0449">Lipoprotein</keyword>
<accession>A0A9D1KGS3</accession>
<feature type="transmembrane region" description="Helical" evidence="11">
    <location>
        <begin position="471"/>
        <end position="498"/>
    </location>
</feature>
<name>A0A9D1KGS3_9BACT</name>
<feature type="transmembrane region" description="Helical" evidence="11">
    <location>
        <begin position="1046"/>
        <end position="1064"/>
    </location>
</feature>
<comment type="subcellular location">
    <subcellularLocation>
        <location evidence="1">Cell inner membrane</location>
        <topology evidence="1">Multi-pass membrane protein</topology>
    </subcellularLocation>
    <subcellularLocation>
        <location evidence="10">Cell membrane</location>
        <topology evidence="10">Lipid-anchor</topology>
    </subcellularLocation>
</comment>
<evidence type="ECO:0000313" key="14">
    <source>
        <dbReference type="Proteomes" id="UP000886881"/>
    </source>
</evidence>
<dbReference type="EMBL" id="DVLC01000005">
    <property type="protein sequence ID" value="HIT46297.1"/>
    <property type="molecule type" value="Genomic_DNA"/>
</dbReference>
<dbReference type="Proteomes" id="UP000886881">
    <property type="component" value="Unassembled WGS sequence"/>
</dbReference>
<dbReference type="Gene3D" id="3.30.70.1320">
    <property type="entry name" value="Multidrug efflux transporter AcrB pore domain like"/>
    <property type="match status" value="1"/>
</dbReference>
<dbReference type="Pfam" id="PF00873">
    <property type="entry name" value="ACR_tran"/>
    <property type="match status" value="1"/>
</dbReference>
<evidence type="ECO:0000256" key="1">
    <source>
        <dbReference type="ARBA" id="ARBA00004429"/>
    </source>
</evidence>
<dbReference type="InterPro" id="IPR000731">
    <property type="entry name" value="SSD"/>
</dbReference>
<dbReference type="FunFam" id="3.30.70.1430:FF:000001">
    <property type="entry name" value="Efflux pump membrane transporter"/>
    <property type="match status" value="1"/>
</dbReference>
<dbReference type="FunFam" id="1.20.1640.10:FF:000001">
    <property type="entry name" value="Efflux pump membrane transporter"/>
    <property type="match status" value="1"/>
</dbReference>
<feature type="transmembrane region" description="Helical" evidence="11">
    <location>
        <begin position="341"/>
        <end position="360"/>
    </location>
</feature>
<keyword evidence="10" id="KW-0564">Palmitate</keyword>
<keyword evidence="6" id="KW-0997">Cell inner membrane</keyword>
<evidence type="ECO:0000256" key="4">
    <source>
        <dbReference type="ARBA" id="ARBA00022448"/>
    </source>
</evidence>
<protein>
    <submittedName>
        <fullName evidence="13">Multidrug efflux RND transporter permease subunit</fullName>
    </submittedName>
</protein>
<dbReference type="InterPro" id="IPR001036">
    <property type="entry name" value="Acrflvin-R"/>
</dbReference>
<reference evidence="13" key="2">
    <citation type="journal article" date="2021" name="PeerJ">
        <title>Extensive microbial diversity within the chicken gut microbiome revealed by metagenomics and culture.</title>
        <authorList>
            <person name="Gilroy R."/>
            <person name="Ravi A."/>
            <person name="Getino M."/>
            <person name="Pursley I."/>
            <person name="Horton D.L."/>
            <person name="Alikhan N.F."/>
            <person name="Baker D."/>
            <person name="Gharbi K."/>
            <person name="Hall N."/>
            <person name="Watson M."/>
            <person name="Adriaenssens E.M."/>
            <person name="Foster-Nyarko E."/>
            <person name="Jarju S."/>
            <person name="Secka A."/>
            <person name="Antonio M."/>
            <person name="Oren A."/>
            <person name="Chaudhuri R.R."/>
            <person name="La Ragione R."/>
            <person name="Hildebrand F."/>
            <person name="Pallen M.J."/>
        </authorList>
    </citation>
    <scope>NUCLEOTIDE SEQUENCE</scope>
    <source>
        <strain evidence="13">ChiHecec2B26-709</strain>
    </source>
</reference>
<dbReference type="GO" id="GO:0005886">
    <property type="term" value="C:plasma membrane"/>
    <property type="evidence" value="ECO:0007669"/>
    <property type="project" value="UniProtKB-SubCell"/>
</dbReference>
<dbReference type="SUPFAM" id="SSF82693">
    <property type="entry name" value="Multidrug efflux transporter AcrB pore domain, PN1, PN2, PC1 and PC2 subdomains"/>
    <property type="match status" value="4"/>
</dbReference>
<evidence type="ECO:0000256" key="11">
    <source>
        <dbReference type="SAM" id="Phobius"/>
    </source>
</evidence>
<proteinExistence type="inferred from homology"/>
<dbReference type="InterPro" id="IPR004764">
    <property type="entry name" value="MdtF-like"/>
</dbReference>
<dbReference type="InterPro" id="IPR003423">
    <property type="entry name" value="OMP_efflux"/>
</dbReference>
<evidence type="ECO:0000256" key="8">
    <source>
        <dbReference type="ARBA" id="ARBA00022989"/>
    </source>
</evidence>
<dbReference type="NCBIfam" id="NF000282">
    <property type="entry name" value="RND_permease_1"/>
    <property type="match status" value="1"/>
</dbReference>
<dbReference type="NCBIfam" id="TIGR01845">
    <property type="entry name" value="outer_NodT"/>
    <property type="match status" value="1"/>
</dbReference>
<dbReference type="SUPFAM" id="SSF56954">
    <property type="entry name" value="Outer membrane efflux proteins (OEP)"/>
    <property type="match status" value="1"/>
</dbReference>
<evidence type="ECO:0000256" key="2">
    <source>
        <dbReference type="ARBA" id="ARBA00007613"/>
    </source>
</evidence>
<evidence type="ECO:0000313" key="13">
    <source>
        <dbReference type="EMBL" id="HIT46297.1"/>
    </source>
</evidence>
<feature type="transmembrane region" description="Helical" evidence="11">
    <location>
        <begin position="870"/>
        <end position="888"/>
    </location>
</feature>
<dbReference type="InterPro" id="IPR027463">
    <property type="entry name" value="AcrB_DN_DC_subdom"/>
</dbReference>
<dbReference type="NCBIfam" id="TIGR00915">
    <property type="entry name" value="2A0602"/>
    <property type="match status" value="1"/>
</dbReference>
<dbReference type="GO" id="GO:0009636">
    <property type="term" value="P:response to toxic substance"/>
    <property type="evidence" value="ECO:0007669"/>
    <property type="project" value="UniProtKB-ARBA"/>
</dbReference>
<dbReference type="PANTHER" id="PTHR32063:SF13">
    <property type="entry name" value="MULTIDRUG EFFLUX PUMP SUBUNIT ACRB-RELATED"/>
    <property type="match status" value="1"/>
</dbReference>
<keyword evidence="9 10" id="KW-0472">Membrane</keyword>
<feature type="transmembrane region" description="Helical" evidence="11">
    <location>
        <begin position="395"/>
        <end position="414"/>
    </location>
</feature>
<feature type="transmembrane region" description="Helical" evidence="11">
    <location>
        <begin position="435"/>
        <end position="459"/>
    </location>
</feature>
<feature type="domain" description="SSD" evidence="12">
    <location>
        <begin position="371"/>
        <end position="496"/>
    </location>
</feature>
<evidence type="ECO:0000256" key="9">
    <source>
        <dbReference type="ARBA" id="ARBA00023136"/>
    </source>
</evidence>
<evidence type="ECO:0000256" key="5">
    <source>
        <dbReference type="ARBA" id="ARBA00022475"/>
    </source>
</evidence>
<feature type="transmembrane region" description="Helical" evidence="11">
    <location>
        <begin position="1001"/>
        <end position="1025"/>
    </location>
</feature>
<feature type="transmembrane region" description="Helical" evidence="11">
    <location>
        <begin position="367"/>
        <end position="389"/>
    </location>
</feature>
<evidence type="ECO:0000256" key="7">
    <source>
        <dbReference type="ARBA" id="ARBA00022692"/>
    </source>
</evidence>
<dbReference type="Pfam" id="PF02321">
    <property type="entry name" value="OEP"/>
    <property type="match status" value="2"/>
</dbReference>
<dbReference type="GO" id="GO:0015562">
    <property type="term" value="F:efflux transmembrane transporter activity"/>
    <property type="evidence" value="ECO:0007669"/>
    <property type="project" value="InterPro"/>
</dbReference>
<gene>
    <name evidence="13" type="ORF">IAC35_00385</name>
</gene>
<keyword evidence="7 10" id="KW-0812">Transmembrane</keyword>
<dbReference type="Gene3D" id="2.20.200.10">
    <property type="entry name" value="Outer membrane efflux proteins (OEP)"/>
    <property type="match status" value="1"/>
</dbReference>
<feature type="transmembrane region" description="Helical" evidence="11">
    <location>
        <begin position="970"/>
        <end position="989"/>
    </location>
</feature>
<keyword evidence="8 11" id="KW-1133">Transmembrane helix</keyword>
<dbReference type="Gene3D" id="3.30.2090.10">
    <property type="entry name" value="Multidrug efflux transporter AcrB TolC docking domain, DN and DC subdomains"/>
    <property type="match status" value="2"/>
</dbReference>
<dbReference type="PROSITE" id="PS50156">
    <property type="entry name" value="SSD"/>
    <property type="match status" value="1"/>
</dbReference>
<comment type="caution">
    <text evidence="13">The sequence shown here is derived from an EMBL/GenBank/DDBJ whole genome shotgun (WGS) entry which is preliminary data.</text>
</comment>
<dbReference type="SUPFAM" id="SSF82714">
    <property type="entry name" value="Multidrug efflux transporter AcrB TolC docking domain, DN and DC subdomains"/>
    <property type="match status" value="2"/>
</dbReference>
<keyword evidence="4" id="KW-0813">Transport</keyword>
<evidence type="ECO:0000259" key="12">
    <source>
        <dbReference type="PROSITE" id="PS50156"/>
    </source>
</evidence>
<dbReference type="SUPFAM" id="SSF82866">
    <property type="entry name" value="Multidrug efflux transporter AcrB transmembrane domain"/>
    <property type="match status" value="2"/>
</dbReference>
<organism evidence="13 14">
    <name type="scientific">Candidatus Cryptobacteroides merdipullorum</name>
    <dbReference type="NCBI Taxonomy" id="2840771"/>
    <lineage>
        <taxon>Bacteria</taxon>
        <taxon>Pseudomonadati</taxon>
        <taxon>Bacteroidota</taxon>
        <taxon>Bacteroidia</taxon>
        <taxon>Bacteroidales</taxon>
        <taxon>Candidatus Cryptobacteroides</taxon>
    </lineage>
</organism>
<dbReference type="PRINTS" id="PR00702">
    <property type="entry name" value="ACRIFLAVINRP"/>
</dbReference>
<reference evidence="13" key="1">
    <citation type="submission" date="2020-10" db="EMBL/GenBank/DDBJ databases">
        <authorList>
            <person name="Gilroy R."/>
        </authorList>
    </citation>
    <scope>NUCLEOTIDE SEQUENCE</scope>
    <source>
        <strain evidence="13">ChiHecec2B26-709</strain>
    </source>
</reference>
<dbReference type="Gene3D" id="3.30.70.1440">
    <property type="entry name" value="Multidrug efflux transporter AcrB pore domain"/>
    <property type="match status" value="1"/>
</dbReference>
<evidence type="ECO:0000256" key="10">
    <source>
        <dbReference type="RuleBase" id="RU362097"/>
    </source>
</evidence>
<evidence type="ECO:0000256" key="6">
    <source>
        <dbReference type="ARBA" id="ARBA00022519"/>
    </source>
</evidence>
<feature type="transmembrane region" description="Helical" evidence="11">
    <location>
        <begin position="540"/>
        <end position="558"/>
    </location>
</feature>
<comment type="similarity">
    <text evidence="3">Belongs to the resistance-nodulation-cell division (RND) (TC 2.A.6) family.</text>
</comment>
<dbReference type="Gene3D" id="3.30.70.1430">
    <property type="entry name" value="Multidrug efflux transporter AcrB pore domain"/>
    <property type="match status" value="2"/>
</dbReference>
<keyword evidence="5" id="KW-1003">Cell membrane</keyword>
<dbReference type="PANTHER" id="PTHR32063">
    <property type="match status" value="1"/>
</dbReference>
<sequence length="1507" mass="165105">MKSDFFIDRPVFSTVISVLIVIVGLIGLTMLPIDQYPDVVPPQVRISASYPGASALAVSQAVATPIEQELNGTPGMLYMESSNTNTGSCTVTVTFDSSTDPDLAAVEIQNRVKEAESRLPSEVVQNGISIEKQAPNRLLTITLQSSDPKFDEVYLSNYATLNVVDMIRRVPGVGRVSSVGGRYYAMQIWVQPDKLASMGLTVGDLQSAIRDQNRESAAGVLGQQPIENVDITTPITATGRLSSESEFENIIVRASDDGTILRMRDVATVSLEAQSYNTESGIDGKNAAVINVLMLPGANAMEVAENVKAAMAEISEGFPDGITYDIPFDMTDYISESIHEVYKTLFEALLLVILVVFLSLQSWRATLVPAIAVPISLVGTFGVMLIFGFSLNTMTLLGLVLAIGIVVDDAIVVVENVDRIMEQEHLPPKEATKKAMSGIGGALVAMSLVLCAVFVPVSFLSGITGELFRQFSVTIAVSVVISTVVALTLSPVMCATFLKPSDGRPEKKNFIFRRITSWYETGTNFYARTVRTCLRHSKRMFAAFGVVCVGIFLMSRLIPQSFLPKEDQGYFTVELELPVGSTLERTRLVADRAMEFFMRQPDIENVLSVVGSSPRIGTSQANAQFTVMLKPWDERKIRDISKMMQMVSDTLSLYPESKVYTSTPAVIPGLGSSGGIEMALEARGDCTYEQLQAAADSLVYYASQRKELASVSSAMQKDIPQLYFDVDRDKAQLLGVPIADVFSTLKAFTGSVYVNDFNMYNRIYRVYLQAEGPYRAHKDNLNLFFVKSSSGSMVPVTALGTTSYTTGPGTVKRFNMFYSANINAEVAQGYSSGQAMDALEQIVSEHLPSNVDVEWSGLSYQEKKEGGKTGTVLALCVLFVFLFLAALYESWSVPVAVLMSLPIAIAGAYFGVLLFGYDSNIYFQIGLVMLVGLVAKNAILIVEFAKDNIEKGEDPVQAATDAARLRFRPIMMTSLAFILGMLPLVMASGPGAASRQNIGTGVFIGMIVAVTVGIVFVPFFFVWIYRLKDIMHDKLKRRRLPGLGKAGGRGAAALLLIAGLSFGASSCSPSKYVTRPDLEELPETYAGGMSADSLTIADLEWTEIYGDTILCNLVNHALEYNKDMEIAARRVQELQYRYRVENSRIFPSISAAASADNELNNYDGAGASDDPAIGLKAEMNWEVDLWGRLRWGGKEAMAEYLASVEARRSVQMTLISEVARCYFELVSLDEELAVVKATVKTREEGVAKAELRFRSGLTNEIPYQQAIVELATASSLVPDLERQIAVKESELAFLTGSYPRAMERRGSSLLQLGYREEVAVGVPSQLLTRRPDVREAEMNLKAAEAAVGVASAERFPTFTINLIGGLEDDNFSGFLQSPFYYALGSLASPIFNFGRNRANFKAAVEAYERSRAEYEKTVMSAFKDVYDARVTYNSAIDNTNYQTDLMNASAKYYRLANLQYINGAISYLDVLDAQRRYFDAQISHLTAVRDEYLALVSLYKALGGGWR</sequence>
<keyword evidence="10" id="KW-1134">Transmembrane beta strand</keyword>
<comment type="similarity">
    <text evidence="2 10">Belongs to the outer membrane factor (OMF) (TC 1.B.17) family.</text>
</comment>
<evidence type="ECO:0000256" key="3">
    <source>
        <dbReference type="ARBA" id="ARBA00010942"/>
    </source>
</evidence>
<dbReference type="Gene3D" id="1.20.1640.10">
    <property type="entry name" value="Multidrug efflux transporter AcrB transmembrane domain"/>
    <property type="match status" value="2"/>
</dbReference>
<feature type="transmembrane region" description="Helical" evidence="11">
    <location>
        <begin position="895"/>
        <end position="915"/>
    </location>
</feature>
<dbReference type="InterPro" id="IPR010131">
    <property type="entry name" value="MdtP/NodT-like"/>
</dbReference>
<feature type="transmembrane region" description="Helical" evidence="11">
    <location>
        <begin position="12"/>
        <end position="33"/>
    </location>
</feature>
<feature type="transmembrane region" description="Helical" evidence="11">
    <location>
        <begin position="921"/>
        <end position="942"/>
    </location>
</feature>